<sequence>MPVRGLTSRSSAGQIVDALITRHPNHLSPKIVKRSQLNKLVTKMIDKLTSSAMRERGGITAAPPPIKSAQPAAGFDGDTNLNKLSHEEIVKAKGVMNETFVENQVKPGDAAFQYDKRVEFKQPAAASEWDDDLEVDSDLDSDDFDPDDLVF</sequence>
<comment type="subcellular location">
    <subcellularLocation>
        <location evidence="2">Cytoplasm</location>
        <location evidence="2">Cytoskeleton</location>
        <location evidence="2">Cilium basal body</location>
    </subcellularLocation>
    <subcellularLocation>
        <location evidence="1">Cytoplasm</location>
        <location evidence="1">Cytoskeleton</location>
        <location evidence="1">Microtubule organizing center</location>
        <location evidence="1">Centrosome</location>
        <location evidence="1">Centriole</location>
    </subcellularLocation>
    <subcellularLocation>
        <location evidence="3">Cytoplasm</location>
        <location evidence="3">Cytoskeleton</location>
        <location evidence="3">Spindle</location>
    </subcellularLocation>
</comment>
<evidence type="ECO:0000256" key="7">
    <source>
        <dbReference type="ARBA" id="ARBA00022794"/>
    </source>
</evidence>
<dbReference type="GO" id="GO:0000922">
    <property type="term" value="C:spindle pole"/>
    <property type="evidence" value="ECO:0007669"/>
    <property type="project" value="TreeGrafter"/>
</dbReference>
<evidence type="ECO:0000256" key="9">
    <source>
        <dbReference type="ARBA" id="ARBA00023212"/>
    </source>
</evidence>
<dbReference type="PANTHER" id="PTHR31539">
    <property type="entry name" value="CENTROSOMAL PROTEIN OF 19K CEP19"/>
    <property type="match status" value="1"/>
</dbReference>
<evidence type="ECO:0000256" key="11">
    <source>
        <dbReference type="SAM" id="MobiDB-lite"/>
    </source>
</evidence>
<evidence type="ECO:0000256" key="2">
    <source>
        <dbReference type="ARBA" id="ARBA00004120"/>
    </source>
</evidence>
<keyword evidence="9" id="KW-0206">Cytoskeleton</keyword>
<dbReference type="GO" id="GO:0005814">
    <property type="term" value="C:centriole"/>
    <property type="evidence" value="ECO:0007669"/>
    <property type="project" value="UniProtKB-SubCell"/>
</dbReference>
<evidence type="ECO:0000256" key="5">
    <source>
        <dbReference type="ARBA" id="ARBA00022015"/>
    </source>
</evidence>
<dbReference type="PANTHER" id="PTHR31539:SF1">
    <property type="entry name" value="CENTROSOMAL PROTEIN OF 19 KDA"/>
    <property type="match status" value="1"/>
</dbReference>
<evidence type="ECO:0000256" key="1">
    <source>
        <dbReference type="ARBA" id="ARBA00004114"/>
    </source>
</evidence>
<evidence type="ECO:0000256" key="6">
    <source>
        <dbReference type="ARBA" id="ARBA00022490"/>
    </source>
</evidence>
<dbReference type="GO" id="GO:0036064">
    <property type="term" value="C:ciliary basal body"/>
    <property type="evidence" value="ECO:0007669"/>
    <property type="project" value="TreeGrafter"/>
</dbReference>
<accession>A0A2P6N7T8</accession>
<keyword evidence="8" id="KW-0969">Cilium</keyword>
<evidence type="ECO:0000313" key="12">
    <source>
        <dbReference type="EMBL" id="PRP80009.1"/>
    </source>
</evidence>
<dbReference type="OrthoDB" id="2163581at2759"/>
<evidence type="ECO:0000256" key="10">
    <source>
        <dbReference type="ARBA" id="ARBA00023273"/>
    </source>
</evidence>
<reference evidence="12 13" key="1">
    <citation type="journal article" date="2018" name="Genome Biol. Evol.">
        <title>Multiple Roots of Fruiting Body Formation in Amoebozoa.</title>
        <authorList>
            <person name="Hillmann F."/>
            <person name="Forbes G."/>
            <person name="Novohradska S."/>
            <person name="Ferling I."/>
            <person name="Riege K."/>
            <person name="Groth M."/>
            <person name="Westermann M."/>
            <person name="Marz M."/>
            <person name="Spaller T."/>
            <person name="Winckler T."/>
            <person name="Schaap P."/>
            <person name="Glockner G."/>
        </authorList>
    </citation>
    <scope>NUCLEOTIDE SEQUENCE [LARGE SCALE GENOMIC DNA]</scope>
    <source>
        <strain evidence="12 13">Jena</strain>
    </source>
</reference>
<dbReference type="AlphaFoldDB" id="A0A2P6N7T8"/>
<evidence type="ECO:0000256" key="4">
    <source>
        <dbReference type="ARBA" id="ARBA00009371"/>
    </source>
</evidence>
<gene>
    <name evidence="12" type="ORF">PROFUN_12296</name>
</gene>
<dbReference type="InterPro" id="IPR029412">
    <property type="entry name" value="CEP19"/>
</dbReference>
<dbReference type="Proteomes" id="UP000241769">
    <property type="component" value="Unassembled WGS sequence"/>
</dbReference>
<evidence type="ECO:0000313" key="13">
    <source>
        <dbReference type="Proteomes" id="UP000241769"/>
    </source>
</evidence>
<dbReference type="EMBL" id="MDYQ01000164">
    <property type="protein sequence ID" value="PRP80009.1"/>
    <property type="molecule type" value="Genomic_DNA"/>
</dbReference>
<dbReference type="GO" id="GO:0034454">
    <property type="term" value="P:microtubule anchoring at centrosome"/>
    <property type="evidence" value="ECO:0007669"/>
    <property type="project" value="TreeGrafter"/>
</dbReference>
<feature type="region of interest" description="Disordered" evidence="11">
    <location>
        <begin position="123"/>
        <end position="151"/>
    </location>
</feature>
<dbReference type="GO" id="GO:0097712">
    <property type="term" value="P:vesicle targeting, trans-Golgi to periciliary membrane compartment"/>
    <property type="evidence" value="ECO:0007669"/>
    <property type="project" value="TreeGrafter"/>
</dbReference>
<dbReference type="STRING" id="1890364.A0A2P6N7T8"/>
<keyword evidence="10" id="KW-0966">Cell projection</keyword>
<keyword evidence="6" id="KW-0963">Cytoplasm</keyword>
<comment type="similarity">
    <text evidence="4">Belongs to the CEP19 family.</text>
</comment>
<comment type="caution">
    <text evidence="12">The sequence shown here is derived from an EMBL/GenBank/DDBJ whole genome shotgun (WGS) entry which is preliminary data.</text>
</comment>
<proteinExistence type="inferred from homology"/>
<protein>
    <recommendedName>
        <fullName evidence="5">Centrosomal protein of 19 kDa</fullName>
    </recommendedName>
</protein>
<evidence type="ECO:0000256" key="8">
    <source>
        <dbReference type="ARBA" id="ARBA00023069"/>
    </source>
</evidence>
<keyword evidence="7" id="KW-0970">Cilium biogenesis/degradation</keyword>
<dbReference type="Pfam" id="PF14933">
    <property type="entry name" value="CEP19"/>
    <property type="match status" value="1"/>
</dbReference>
<name>A0A2P6N7T8_9EUKA</name>
<dbReference type="InParanoid" id="A0A2P6N7T8"/>
<feature type="compositionally biased region" description="Acidic residues" evidence="11">
    <location>
        <begin position="128"/>
        <end position="151"/>
    </location>
</feature>
<evidence type="ECO:0000256" key="3">
    <source>
        <dbReference type="ARBA" id="ARBA00004186"/>
    </source>
</evidence>
<keyword evidence="13" id="KW-1185">Reference proteome</keyword>
<feature type="region of interest" description="Disordered" evidence="11">
    <location>
        <begin position="52"/>
        <end position="78"/>
    </location>
</feature>
<organism evidence="12 13">
    <name type="scientific">Planoprotostelium fungivorum</name>
    <dbReference type="NCBI Taxonomy" id="1890364"/>
    <lineage>
        <taxon>Eukaryota</taxon>
        <taxon>Amoebozoa</taxon>
        <taxon>Evosea</taxon>
        <taxon>Variosea</taxon>
        <taxon>Cavosteliida</taxon>
        <taxon>Cavosteliaceae</taxon>
        <taxon>Planoprotostelium</taxon>
    </lineage>
</organism>